<dbReference type="InterPro" id="IPR027417">
    <property type="entry name" value="P-loop_NTPase"/>
</dbReference>
<dbReference type="PANTHER" id="PTHR43335">
    <property type="entry name" value="ABC TRANSPORTER, ATP-BINDING PROTEIN"/>
    <property type="match status" value="1"/>
</dbReference>
<evidence type="ECO:0000256" key="2">
    <source>
        <dbReference type="ARBA" id="ARBA00022448"/>
    </source>
</evidence>
<dbReference type="SUPFAM" id="SSF52540">
    <property type="entry name" value="P-loop containing nucleoside triphosphate hydrolases"/>
    <property type="match status" value="1"/>
</dbReference>
<feature type="domain" description="ABC transporter" evidence="5">
    <location>
        <begin position="3"/>
        <end position="231"/>
    </location>
</feature>
<dbReference type="Gene3D" id="3.40.50.300">
    <property type="entry name" value="P-loop containing nucleotide triphosphate hydrolases"/>
    <property type="match status" value="1"/>
</dbReference>
<dbReference type="InterPro" id="IPR003439">
    <property type="entry name" value="ABC_transporter-like_ATP-bd"/>
</dbReference>
<dbReference type="PANTHER" id="PTHR43335:SF2">
    <property type="entry name" value="ABC TRANSPORTER, ATP-BINDING PROTEIN"/>
    <property type="match status" value="1"/>
</dbReference>
<dbReference type="InterPro" id="IPR017871">
    <property type="entry name" value="ABC_transporter-like_CS"/>
</dbReference>
<evidence type="ECO:0000313" key="6">
    <source>
        <dbReference type="EMBL" id="OEH94414.1"/>
    </source>
</evidence>
<dbReference type="GO" id="GO:0016887">
    <property type="term" value="F:ATP hydrolysis activity"/>
    <property type="evidence" value="ECO:0007669"/>
    <property type="project" value="InterPro"/>
</dbReference>
<evidence type="ECO:0000259" key="5">
    <source>
        <dbReference type="PROSITE" id="PS50893"/>
    </source>
</evidence>
<comment type="caution">
    <text evidence="6">The sequence shown here is derived from an EMBL/GenBank/DDBJ whole genome shotgun (WGS) entry which is preliminary data.</text>
</comment>
<organism evidence="6 7">
    <name type="scientific">Bacillus solimangrovi</name>
    <dbReference type="NCBI Taxonomy" id="1305675"/>
    <lineage>
        <taxon>Bacteria</taxon>
        <taxon>Bacillati</taxon>
        <taxon>Bacillota</taxon>
        <taxon>Bacilli</taxon>
        <taxon>Bacillales</taxon>
        <taxon>Bacillaceae</taxon>
        <taxon>Bacillus</taxon>
    </lineage>
</organism>
<evidence type="ECO:0000256" key="4">
    <source>
        <dbReference type="ARBA" id="ARBA00022840"/>
    </source>
</evidence>
<accession>A0A1E5LK07</accession>
<protein>
    <submittedName>
        <fullName evidence="6">ABC transporter ATP-binding protein</fullName>
    </submittedName>
</protein>
<comment type="similarity">
    <text evidence="1">Belongs to the ABC transporter superfamily.</text>
</comment>
<dbReference type="CDD" id="cd03264">
    <property type="entry name" value="ABC_drug_resistance_like"/>
    <property type="match status" value="1"/>
</dbReference>
<sequence>MELTIQQVSKNYGQKQALQNVTLDLKPGVLGLLGPNGAGKSTLMRMLSTIEKPSSGTILWNGVDIAQNPNYLRKELGYLPQDFGVYPNMNPIEFLEYMAAIKGLSIKSSKKRINELLEALNLANDRKRLLGGFSGGMKQRVGIAQALLNDPSLLIVDEPTVGLDPQERIRFRNLLSTLSSDRIVILSTHIVTDIESIAPNIAVLSKGRLVTHTTPEYLIKSVDNKVWNCVIPTSELQNMQEQYAISSAIHRSDGVHARIISEKRPNYNATSLPSSLEDAYLYYISSLGVTQ</sequence>
<keyword evidence="4 6" id="KW-0067">ATP-binding</keyword>
<dbReference type="AlphaFoldDB" id="A0A1E5LK07"/>
<evidence type="ECO:0000256" key="3">
    <source>
        <dbReference type="ARBA" id="ARBA00022741"/>
    </source>
</evidence>
<name>A0A1E5LK07_9BACI</name>
<dbReference type="RefSeq" id="WP_069715561.1">
    <property type="nucleotide sequence ID" value="NZ_MJEH01000002.1"/>
</dbReference>
<dbReference type="PROSITE" id="PS00211">
    <property type="entry name" value="ABC_TRANSPORTER_1"/>
    <property type="match status" value="1"/>
</dbReference>
<dbReference type="InterPro" id="IPR003593">
    <property type="entry name" value="AAA+_ATPase"/>
</dbReference>
<reference evidence="6 7" key="1">
    <citation type="submission" date="2016-08" db="EMBL/GenBank/DDBJ databases">
        <title>Genome of Bacillus solimangrovi GH2-4.</title>
        <authorList>
            <person name="Lim S."/>
            <person name="Kim B.-C."/>
        </authorList>
    </citation>
    <scope>NUCLEOTIDE SEQUENCE [LARGE SCALE GENOMIC DNA]</scope>
    <source>
        <strain evidence="6 7">GH2-4</strain>
    </source>
</reference>
<dbReference type="SMART" id="SM00382">
    <property type="entry name" value="AAA"/>
    <property type="match status" value="1"/>
</dbReference>
<keyword evidence="7" id="KW-1185">Reference proteome</keyword>
<gene>
    <name evidence="6" type="ORF">BFG57_08105</name>
</gene>
<keyword evidence="2" id="KW-0813">Transport</keyword>
<evidence type="ECO:0000313" key="7">
    <source>
        <dbReference type="Proteomes" id="UP000095209"/>
    </source>
</evidence>
<keyword evidence="3" id="KW-0547">Nucleotide-binding</keyword>
<evidence type="ECO:0000256" key="1">
    <source>
        <dbReference type="ARBA" id="ARBA00005417"/>
    </source>
</evidence>
<dbReference type="Proteomes" id="UP000095209">
    <property type="component" value="Unassembled WGS sequence"/>
</dbReference>
<dbReference type="STRING" id="1305675.BFG57_08105"/>
<dbReference type="OrthoDB" id="9804819at2"/>
<dbReference type="PROSITE" id="PS50893">
    <property type="entry name" value="ABC_TRANSPORTER_2"/>
    <property type="match status" value="1"/>
</dbReference>
<dbReference type="EMBL" id="MJEH01000002">
    <property type="protein sequence ID" value="OEH94414.1"/>
    <property type="molecule type" value="Genomic_DNA"/>
</dbReference>
<dbReference type="GO" id="GO:0005524">
    <property type="term" value="F:ATP binding"/>
    <property type="evidence" value="ECO:0007669"/>
    <property type="project" value="UniProtKB-KW"/>
</dbReference>
<dbReference type="Pfam" id="PF00005">
    <property type="entry name" value="ABC_tran"/>
    <property type="match status" value="1"/>
</dbReference>
<proteinExistence type="inferred from homology"/>